<dbReference type="HAMAP" id="MF_01867">
    <property type="entry name" value="BshC"/>
    <property type="match status" value="1"/>
</dbReference>
<protein>
    <recommendedName>
        <fullName evidence="2">Putative cysteine ligase BshC</fullName>
        <ecNumber evidence="2">6.-.-.-</ecNumber>
    </recommendedName>
</protein>
<dbReference type="Pfam" id="PF10079">
    <property type="entry name" value="Rossmann-like_BshC"/>
    <property type="match status" value="1"/>
</dbReference>
<dbReference type="Pfam" id="PF24850">
    <property type="entry name" value="CC_BshC"/>
    <property type="match status" value="1"/>
</dbReference>
<keyword evidence="6" id="KW-1185">Reference proteome</keyword>
<dbReference type="OrthoDB" id="9765151at2"/>
<dbReference type="AlphaFoldDB" id="A0A399EPC9"/>
<feature type="domain" description="Bacillithiol biosynthesis BshC N-terminal Rossmann-like" evidence="3">
    <location>
        <begin position="23"/>
        <end position="344"/>
    </location>
</feature>
<evidence type="ECO:0000259" key="3">
    <source>
        <dbReference type="Pfam" id="PF10079"/>
    </source>
</evidence>
<evidence type="ECO:0000259" key="4">
    <source>
        <dbReference type="Pfam" id="PF24850"/>
    </source>
</evidence>
<dbReference type="InterPro" id="IPR011199">
    <property type="entry name" value="Bacillithiol_biosynth_BshC"/>
</dbReference>
<name>A0A399EPC9_9DEIN</name>
<dbReference type="InterPro" id="IPR055398">
    <property type="entry name" value="Rossmann-like_BshC"/>
</dbReference>
<dbReference type="Proteomes" id="UP000265341">
    <property type="component" value="Unassembled WGS sequence"/>
</dbReference>
<evidence type="ECO:0000313" key="5">
    <source>
        <dbReference type="EMBL" id="RIH85320.1"/>
    </source>
</evidence>
<feature type="domain" description="Bacillithiol biosynthesis BshC C-terminal coiled-coil" evidence="4">
    <location>
        <begin position="348"/>
        <end position="488"/>
    </location>
</feature>
<evidence type="ECO:0000256" key="2">
    <source>
        <dbReference type="HAMAP-Rule" id="MF_01867"/>
    </source>
</evidence>
<organism evidence="5 6">
    <name type="scientific">Calidithermus roseus</name>
    <dbReference type="NCBI Taxonomy" id="1644118"/>
    <lineage>
        <taxon>Bacteria</taxon>
        <taxon>Thermotogati</taxon>
        <taxon>Deinococcota</taxon>
        <taxon>Deinococci</taxon>
        <taxon>Thermales</taxon>
        <taxon>Thermaceae</taxon>
        <taxon>Calidithermus</taxon>
    </lineage>
</organism>
<comment type="similarity">
    <text evidence="2">Belongs to the BshC family.</text>
</comment>
<evidence type="ECO:0000313" key="6">
    <source>
        <dbReference type="Proteomes" id="UP000265341"/>
    </source>
</evidence>
<dbReference type="EC" id="6.-.-.-" evidence="2"/>
<sequence>MSEVAQFLPYGLVDLPRLLEQPRVADRQALSAGLLAYLKRLGAPREALEAARRLAHPNSRAIVTGQQAGLLTGPSFTFYKAHTALALAKEHDHPDRPVVAVFWVASQDHDTDEVRSVQVLDFDEQVHTLSLELPLARPAGRIPFAPHVAAVCELLERLEGVTSVRRRVCVALKGDWTYAEVFARLMLEFLGYEGLVPLDPMAPELAPLFAGALRRELSDPLASSQAINQAAEAMRAQGLHPVLGRGEAATNLFLEGEDGQRRLLRYREGHFDDGQQCYSRADLEALLEHDPSRLTPAAGLRPVLQDVVLPTAAFVVGPGEMKYVAELGGVYRLHGLEPPAVVRRLSAVVLEPPARRILEKYGLDAWAFQDDPETHFLEVLAKDDTRVAAIEQALGRIQAEFERLRPHLLEAPLQRPTHRAQVRIAHELERLRHIVLQTELRREGIARSQFERLRLHLTPGGVPQERVYPFLMYLLKHGEAPLRALKQASSTGRVILEI</sequence>
<reference evidence="5 6" key="1">
    <citation type="submission" date="2018-08" db="EMBL/GenBank/DDBJ databases">
        <title>Meiothermus roseus NBRC 110900 genome sequencing project.</title>
        <authorList>
            <person name="Da Costa M.S."/>
            <person name="Albuquerque L."/>
            <person name="Raposo P."/>
            <person name="Froufe H.J.C."/>
            <person name="Barroso C.S."/>
            <person name="Egas C."/>
        </authorList>
    </citation>
    <scope>NUCLEOTIDE SEQUENCE [LARGE SCALE GENOMIC DNA]</scope>
    <source>
        <strain evidence="5 6">NBRC 110900</strain>
    </source>
</reference>
<keyword evidence="1 2" id="KW-0436">Ligase</keyword>
<gene>
    <name evidence="2 5" type="primary">bshC</name>
    <name evidence="5" type="ORF">Mrose_02280</name>
</gene>
<dbReference type="NCBIfam" id="TIGR03998">
    <property type="entry name" value="thiol_BshC"/>
    <property type="match status" value="1"/>
</dbReference>
<dbReference type="InterPro" id="IPR055399">
    <property type="entry name" value="CC_BshC"/>
</dbReference>
<dbReference type="GO" id="GO:0016874">
    <property type="term" value="F:ligase activity"/>
    <property type="evidence" value="ECO:0007669"/>
    <property type="project" value="UniProtKB-UniRule"/>
</dbReference>
<accession>A0A399EPC9</accession>
<dbReference type="EMBL" id="QWLA01000044">
    <property type="protein sequence ID" value="RIH85320.1"/>
    <property type="molecule type" value="Genomic_DNA"/>
</dbReference>
<evidence type="ECO:0000256" key="1">
    <source>
        <dbReference type="ARBA" id="ARBA00022598"/>
    </source>
</evidence>
<dbReference type="RefSeq" id="WP_119278386.1">
    <property type="nucleotide sequence ID" value="NZ_QWLA01000044.1"/>
</dbReference>
<comment type="caution">
    <text evidence="5">The sequence shown here is derived from an EMBL/GenBank/DDBJ whole genome shotgun (WGS) entry which is preliminary data.</text>
</comment>
<proteinExistence type="inferred from homology"/>